<dbReference type="EMBL" id="VYZN01000001">
    <property type="protein sequence ID" value="KAE9545549.1"/>
    <property type="molecule type" value="Genomic_DNA"/>
</dbReference>
<gene>
    <name evidence="1" type="ORF">AGLY_001092</name>
</gene>
<evidence type="ECO:0000313" key="2">
    <source>
        <dbReference type="Proteomes" id="UP000475862"/>
    </source>
</evidence>
<organism evidence="1 2">
    <name type="scientific">Aphis glycines</name>
    <name type="common">Soybean aphid</name>
    <dbReference type="NCBI Taxonomy" id="307491"/>
    <lineage>
        <taxon>Eukaryota</taxon>
        <taxon>Metazoa</taxon>
        <taxon>Ecdysozoa</taxon>
        <taxon>Arthropoda</taxon>
        <taxon>Hexapoda</taxon>
        <taxon>Insecta</taxon>
        <taxon>Pterygota</taxon>
        <taxon>Neoptera</taxon>
        <taxon>Paraneoptera</taxon>
        <taxon>Hemiptera</taxon>
        <taxon>Sternorrhyncha</taxon>
        <taxon>Aphidomorpha</taxon>
        <taxon>Aphidoidea</taxon>
        <taxon>Aphididae</taxon>
        <taxon>Aphidini</taxon>
        <taxon>Aphis</taxon>
        <taxon>Aphis</taxon>
    </lineage>
</organism>
<comment type="caution">
    <text evidence="1">The sequence shown here is derived from an EMBL/GenBank/DDBJ whole genome shotgun (WGS) entry which is preliminary data.</text>
</comment>
<protein>
    <submittedName>
        <fullName evidence="1">Uncharacterized protein</fullName>
    </submittedName>
</protein>
<reference evidence="1 2" key="1">
    <citation type="submission" date="2019-08" db="EMBL/GenBank/DDBJ databases">
        <title>The genome of the soybean aphid Biotype 1, its phylome, world population structure and adaptation to the North American continent.</title>
        <authorList>
            <person name="Giordano R."/>
            <person name="Donthu R.K."/>
            <person name="Hernandez A.G."/>
            <person name="Wright C.L."/>
            <person name="Zimin A.V."/>
        </authorList>
    </citation>
    <scope>NUCLEOTIDE SEQUENCE [LARGE SCALE GENOMIC DNA]</scope>
    <source>
        <tissue evidence="1">Whole aphids</tissue>
    </source>
</reference>
<dbReference type="Proteomes" id="UP000475862">
    <property type="component" value="Unassembled WGS sequence"/>
</dbReference>
<dbReference type="AlphaFoldDB" id="A0A6G0UAB2"/>
<proteinExistence type="predicted"/>
<name>A0A6G0UAB2_APHGL</name>
<keyword evidence="2" id="KW-1185">Reference proteome</keyword>
<evidence type="ECO:0000313" key="1">
    <source>
        <dbReference type="EMBL" id="KAE9545549.1"/>
    </source>
</evidence>
<accession>A0A6G0UAB2</accession>
<sequence>MIYKSKRNYSKNKQQNWSFYNNFLLKIGESKNKTHYNIPIVKCTYCVSAIKTTFCAELVTINFELITWCERVCTTVPIYDKIHQSKVASALKFKREKGGVKDAERELVLTPSVILYSIIHFENLSINIHILLIYAVKVNSCSGDARLLCGADRHDDDADDDDDAAAAAALLTGGGDPAGTSRFIDENLNLGFRSATAAVRCCLFSNSLCKLLPEPPALSF</sequence>